<evidence type="ECO:0000313" key="2">
    <source>
        <dbReference type="Proteomes" id="UP000242175"/>
    </source>
</evidence>
<dbReference type="KEGG" id="pmai:CF386_10305"/>
<dbReference type="Proteomes" id="UP000242175">
    <property type="component" value="Chromosome small"/>
</dbReference>
<keyword evidence="2" id="KW-1185">Reference proteome</keyword>
<evidence type="ECO:0000313" key="1">
    <source>
        <dbReference type="EMBL" id="ASK79442.1"/>
    </source>
</evidence>
<dbReference type="AlphaFoldDB" id="A0A220VGY8"/>
<dbReference type="RefSeq" id="WP_089074350.1">
    <property type="nucleotide sequence ID" value="NZ_CBCSAM010000004.1"/>
</dbReference>
<protein>
    <recommendedName>
        <fullName evidence="3">DUF1499 domain-containing protein</fullName>
    </recommendedName>
</protein>
<gene>
    <name evidence="1" type="ORF">CF386_10305</name>
</gene>
<dbReference type="EMBL" id="CP022356">
    <property type="protein sequence ID" value="ASK79442.1"/>
    <property type="molecule type" value="Genomic_DNA"/>
</dbReference>
<dbReference type="Pfam" id="PF07386">
    <property type="entry name" value="DUF1499"/>
    <property type="match status" value="1"/>
</dbReference>
<sequence>MKWGQRSRSTVTKQIINFDNLKKPDKKNWYLAAPEHNELTVTPDLIVPIYNMSLKKLNQQWNTFVQSKRFTLSYSNKNNERQYVFRSFFFRFPDLLTVKLIPIDEKTSSLVMLSFALVGYYDFGVNKRRVNKILTNFENYIK</sequence>
<name>A0A220VGY8_9GAMM</name>
<proteinExistence type="predicted"/>
<dbReference type="InterPro" id="IPR010865">
    <property type="entry name" value="DUF1499"/>
</dbReference>
<reference evidence="1 2" key="1">
    <citation type="journal article" date="2016" name="Int. J. Syst. Evol. Microbiol.">
        <title>Paraphotobacterium marinum gen. nov., sp. nov., a member of the family Vibrionaceae, isolated from surface seawater.</title>
        <authorList>
            <person name="Huang Z."/>
            <person name="Dong C."/>
            <person name="Shao Z."/>
        </authorList>
    </citation>
    <scope>NUCLEOTIDE SEQUENCE [LARGE SCALE GENOMIC DNA]</scope>
    <source>
        <strain evidence="1 2">NSCS20N07D</strain>
    </source>
</reference>
<accession>A0A220VGY8</accession>
<organism evidence="1 2">
    <name type="scientific">Paraphotobacterium marinum</name>
    <dbReference type="NCBI Taxonomy" id="1755811"/>
    <lineage>
        <taxon>Bacteria</taxon>
        <taxon>Pseudomonadati</taxon>
        <taxon>Pseudomonadota</taxon>
        <taxon>Gammaproteobacteria</taxon>
        <taxon>Vibrionales</taxon>
        <taxon>Vibrionaceae</taxon>
        <taxon>Paraphotobacterium</taxon>
    </lineage>
</organism>
<evidence type="ECO:0008006" key="3">
    <source>
        <dbReference type="Google" id="ProtNLM"/>
    </source>
</evidence>
<dbReference type="OrthoDB" id="9793534at2"/>